<gene>
    <name evidence="1" type="ORF">FIBSPDRAFT_959105</name>
</gene>
<organism evidence="1 2">
    <name type="scientific">Athelia psychrophila</name>
    <dbReference type="NCBI Taxonomy" id="1759441"/>
    <lineage>
        <taxon>Eukaryota</taxon>
        <taxon>Fungi</taxon>
        <taxon>Dikarya</taxon>
        <taxon>Basidiomycota</taxon>
        <taxon>Agaricomycotina</taxon>
        <taxon>Agaricomycetes</taxon>
        <taxon>Agaricomycetidae</taxon>
        <taxon>Atheliales</taxon>
        <taxon>Atheliaceae</taxon>
        <taxon>Athelia</taxon>
    </lineage>
</organism>
<keyword evidence="2" id="KW-1185">Reference proteome</keyword>
<dbReference type="EMBL" id="KV417608">
    <property type="protein sequence ID" value="KZP15134.1"/>
    <property type="molecule type" value="Genomic_DNA"/>
</dbReference>
<protein>
    <submittedName>
        <fullName evidence="1">Uncharacterized protein</fullName>
    </submittedName>
</protein>
<evidence type="ECO:0000313" key="1">
    <source>
        <dbReference type="EMBL" id="KZP15134.1"/>
    </source>
</evidence>
<accession>A0A166DW79</accession>
<evidence type="ECO:0000313" key="2">
    <source>
        <dbReference type="Proteomes" id="UP000076532"/>
    </source>
</evidence>
<reference evidence="1 2" key="1">
    <citation type="journal article" date="2016" name="Mol. Biol. Evol.">
        <title>Comparative Genomics of Early-Diverging Mushroom-Forming Fungi Provides Insights into the Origins of Lignocellulose Decay Capabilities.</title>
        <authorList>
            <person name="Nagy L.G."/>
            <person name="Riley R."/>
            <person name="Tritt A."/>
            <person name="Adam C."/>
            <person name="Daum C."/>
            <person name="Floudas D."/>
            <person name="Sun H."/>
            <person name="Yadav J.S."/>
            <person name="Pangilinan J."/>
            <person name="Larsson K.H."/>
            <person name="Matsuura K."/>
            <person name="Barry K."/>
            <person name="Labutti K."/>
            <person name="Kuo R."/>
            <person name="Ohm R.A."/>
            <person name="Bhattacharya S.S."/>
            <person name="Shirouzu T."/>
            <person name="Yoshinaga Y."/>
            <person name="Martin F.M."/>
            <person name="Grigoriev I.V."/>
            <person name="Hibbett D.S."/>
        </authorList>
    </citation>
    <scope>NUCLEOTIDE SEQUENCE [LARGE SCALE GENOMIC DNA]</scope>
    <source>
        <strain evidence="1 2">CBS 109695</strain>
    </source>
</reference>
<sequence>MEALFEGLPELLEEGGEGTIEEAIQGGVESQAEAFANLVVDGVADGEEVVESSAEAMADGATEIKEAVAEGKSIAQTMQDGMKSMWDSKTKFANFIGKEVAKGALLVAGMKAMEQIMTTAAAAKPQSPVLAKRAVFIQGINKAEAIIDPIIKEWSAWLTKNFDKRDSYGEVPVPGMDISISRVQILQSQLSSFDAAQDKIHPLVMAAQQTEDVASVQALLDEWKKYVNSVLKLTTDIRDNEPKMVADGLKDHNDDVQAAYTALLLVV</sequence>
<dbReference type="Proteomes" id="UP000076532">
    <property type="component" value="Unassembled WGS sequence"/>
</dbReference>
<proteinExistence type="predicted"/>
<name>A0A166DW79_9AGAM</name>
<dbReference type="AlphaFoldDB" id="A0A166DW79"/>
<dbReference type="OrthoDB" id="5148387at2759"/>